<sequence length="86" mass="10115">NFIGVMSVTWVTLSKKFDQYPENPYFWWISGMDSELDSNLTNNSLSTELKINIQPRNGWSRNPRPQMSEDENWNKGLDTNIVEILY</sequence>
<feature type="non-terminal residue" evidence="1">
    <location>
        <position position="1"/>
    </location>
</feature>
<accession>A0A8J5J2A8</accession>
<evidence type="ECO:0000313" key="1">
    <source>
        <dbReference type="EMBL" id="KAG7153537.1"/>
    </source>
</evidence>
<evidence type="ECO:0000313" key="2">
    <source>
        <dbReference type="Proteomes" id="UP000747542"/>
    </source>
</evidence>
<keyword evidence="2" id="KW-1185">Reference proteome</keyword>
<dbReference type="Proteomes" id="UP000747542">
    <property type="component" value="Unassembled WGS sequence"/>
</dbReference>
<organism evidence="1 2">
    <name type="scientific">Homarus americanus</name>
    <name type="common">American lobster</name>
    <dbReference type="NCBI Taxonomy" id="6706"/>
    <lineage>
        <taxon>Eukaryota</taxon>
        <taxon>Metazoa</taxon>
        <taxon>Ecdysozoa</taxon>
        <taxon>Arthropoda</taxon>
        <taxon>Crustacea</taxon>
        <taxon>Multicrustacea</taxon>
        <taxon>Malacostraca</taxon>
        <taxon>Eumalacostraca</taxon>
        <taxon>Eucarida</taxon>
        <taxon>Decapoda</taxon>
        <taxon>Pleocyemata</taxon>
        <taxon>Astacidea</taxon>
        <taxon>Nephropoidea</taxon>
        <taxon>Nephropidae</taxon>
        <taxon>Homarus</taxon>
    </lineage>
</organism>
<comment type="caution">
    <text evidence="1">The sequence shown here is derived from an EMBL/GenBank/DDBJ whole genome shotgun (WGS) entry which is preliminary data.</text>
</comment>
<protein>
    <submittedName>
        <fullName evidence="1">Uncharacterized protein</fullName>
    </submittedName>
</protein>
<dbReference type="EMBL" id="JAHLQT010046741">
    <property type="protein sequence ID" value="KAG7153537.1"/>
    <property type="molecule type" value="Genomic_DNA"/>
</dbReference>
<name>A0A8J5J2A8_HOMAM</name>
<dbReference type="AlphaFoldDB" id="A0A8J5J2A8"/>
<reference evidence="1" key="1">
    <citation type="journal article" date="2021" name="Sci. Adv.">
        <title>The American lobster genome reveals insights on longevity, neural, and immune adaptations.</title>
        <authorList>
            <person name="Polinski J.M."/>
            <person name="Zimin A.V."/>
            <person name="Clark K.F."/>
            <person name="Kohn A.B."/>
            <person name="Sadowski N."/>
            <person name="Timp W."/>
            <person name="Ptitsyn A."/>
            <person name="Khanna P."/>
            <person name="Romanova D.Y."/>
            <person name="Williams P."/>
            <person name="Greenwood S.J."/>
            <person name="Moroz L.L."/>
            <person name="Walt D.R."/>
            <person name="Bodnar A.G."/>
        </authorList>
    </citation>
    <scope>NUCLEOTIDE SEQUENCE</scope>
    <source>
        <strain evidence="1">GMGI-L3</strain>
    </source>
</reference>
<gene>
    <name evidence="1" type="ORF">Hamer_G029196</name>
</gene>
<proteinExistence type="predicted"/>